<dbReference type="Proteomes" id="UP001346869">
    <property type="component" value="Unassembled WGS sequence"/>
</dbReference>
<feature type="region of interest" description="Disordered" evidence="6">
    <location>
        <begin position="1"/>
        <end position="61"/>
    </location>
</feature>
<keyword evidence="8" id="KW-1185">Reference proteome</keyword>
<evidence type="ECO:0000256" key="1">
    <source>
        <dbReference type="ARBA" id="ARBA00022737"/>
    </source>
</evidence>
<keyword evidence="2 5" id="KW-0802">TPR repeat</keyword>
<reference evidence="7 8" key="1">
    <citation type="journal article" date="2023" name="Genes (Basel)">
        <title>Chromosome-Level Genome Assembly and Circadian Gene Repertoire of the Patagonia Blennie Eleginops maclovinus-The Closest Ancestral Proxy of Antarctic Cryonotothenioids.</title>
        <authorList>
            <person name="Cheng C.C."/>
            <person name="Rivera-Colon A.G."/>
            <person name="Minhas B.F."/>
            <person name="Wilson L."/>
            <person name="Rayamajhi N."/>
            <person name="Vargas-Chacoff L."/>
            <person name="Catchen J.M."/>
        </authorList>
    </citation>
    <scope>NUCLEOTIDE SEQUENCE [LARGE SCALE GENOMIC DNA]</scope>
    <source>
        <strain evidence="7">JMC-PN-2008</strain>
    </source>
</reference>
<dbReference type="Pfam" id="PF13181">
    <property type="entry name" value="TPR_8"/>
    <property type="match status" value="3"/>
</dbReference>
<evidence type="ECO:0000256" key="4">
    <source>
        <dbReference type="ARBA" id="ARBA00024124"/>
    </source>
</evidence>
<dbReference type="AlphaFoldDB" id="A0AAN7X575"/>
<comment type="caution">
    <text evidence="7">The sequence shown here is derived from an EMBL/GenBank/DDBJ whole genome shotgun (WGS) entry which is preliminary data.</text>
</comment>
<dbReference type="InterPro" id="IPR019734">
    <property type="entry name" value="TPR_rpt"/>
</dbReference>
<feature type="compositionally biased region" description="Basic and acidic residues" evidence="6">
    <location>
        <begin position="14"/>
        <end position="25"/>
    </location>
</feature>
<gene>
    <name evidence="7" type="ORF">PBY51_014679</name>
</gene>
<feature type="compositionally biased region" description="Low complexity" evidence="6">
    <location>
        <begin position="50"/>
        <end position="61"/>
    </location>
</feature>
<comment type="similarity">
    <text evidence="3">Belongs to the TTC27 family.</text>
</comment>
<dbReference type="InterPro" id="IPR044244">
    <property type="entry name" value="TTC27/Emw1"/>
</dbReference>
<feature type="repeat" description="TPR" evidence="5">
    <location>
        <begin position="688"/>
        <end position="721"/>
    </location>
</feature>
<evidence type="ECO:0000256" key="5">
    <source>
        <dbReference type="PROSITE-ProRule" id="PRU00339"/>
    </source>
</evidence>
<protein>
    <recommendedName>
        <fullName evidence="4">Tetratricopeptide repeat protein 27</fullName>
    </recommendedName>
</protein>
<accession>A0AAN7X575</accession>
<keyword evidence="1" id="KW-0677">Repeat</keyword>
<organism evidence="7 8">
    <name type="scientific">Eleginops maclovinus</name>
    <name type="common">Patagonian blennie</name>
    <name type="synonym">Eleginus maclovinus</name>
    <dbReference type="NCBI Taxonomy" id="56733"/>
    <lineage>
        <taxon>Eukaryota</taxon>
        <taxon>Metazoa</taxon>
        <taxon>Chordata</taxon>
        <taxon>Craniata</taxon>
        <taxon>Vertebrata</taxon>
        <taxon>Euteleostomi</taxon>
        <taxon>Actinopterygii</taxon>
        <taxon>Neopterygii</taxon>
        <taxon>Teleostei</taxon>
        <taxon>Neoteleostei</taxon>
        <taxon>Acanthomorphata</taxon>
        <taxon>Eupercaria</taxon>
        <taxon>Perciformes</taxon>
        <taxon>Notothenioidei</taxon>
        <taxon>Eleginopidae</taxon>
        <taxon>Eleginops</taxon>
    </lineage>
</organism>
<proteinExistence type="inferred from homology"/>
<dbReference type="InterPro" id="IPR011990">
    <property type="entry name" value="TPR-like_helical_dom_sf"/>
</dbReference>
<sequence>MRSGQSRMFLGTEFQREGAATEKTLHPRGKCYPLIRAAPLGPQESPPPESSSSAAACSSVALGSRNEDEQEDFGSFHYQKHDSVSSRPCPAARSSLPCVIVIHRNTQLLQFHTSFEKIAEEEVLSGGWFEHHQDYTAARAFKRPLRLKAPAVASLRSATEGSVMPLDVELPVLRGFLTPSEAAEWKQNIFSTAEAGPLLQSLMEGDLEAVLLSPQVLDLLRGDGSCNEGDNTEAYLEKQVLQYLIAGTNDEQANRQLAVMALAVSCLHLFAQSNWTGPPVSINMSDLLPPALLSSEPQTLVDAIHSSLLIDGESVYSLVANPLLLLLARVILTKCSSEMDSLQLLPWWTLRYIRLHQQILEACSPQLLDLAQSSMDRVMKSLSLCPEQRNLAIHFHLESVYINLTYYNYKSAKDHIKKAQELSGLNINMTGALGKRTHFQQKYLAQLILEVKRKQDQMDDEASPTPTPQASLPKDYLLGDETVLDKINLEEPDQYELPDLSAEEQAVLLGVCTDFQKNNPVHKLTAEELLAFTSCILSQPKFWAVEVTALCLRTKLERGRSRCVERAMMQTQAIADHFEDRSCPGTERLKAFYFCQAPPRWVVQKQLGSLLTDLGCTSSALIIYQTLELWEDVVICYERLGQHGKAEEIVRRELEKKETPSLYCLLGDILRDHQYYDRAWELSAHRSARAMRSKALLHLRTKDFQQCVDCFEKSVKINPMQLGVWFSLGCAYIALQGYEGAAKAFKRCVTLEPDNPEAWNNLSTAYIRLQMKEKAFRTLKEALKCNFEQWQIWENFIMVSTDIGEFCETINAYHRLMDLRENYKDIEILQIMVRAVVENLTDYEGEQAETLRSKLKELLGRVSARHSSDSDVWQQYAVLYGDGHSSNQEDNEKALQFMSKAFRCKVQAGGWEKEPGLFKEVIQRAIHMGEVTISCSQKKSNPAEVGLQYLQILSSTRLSLKSLATKAKQMHTDVATGQLHRDLLDGVAALEQVLTELQELSATLRGQS</sequence>
<evidence type="ECO:0000256" key="6">
    <source>
        <dbReference type="SAM" id="MobiDB-lite"/>
    </source>
</evidence>
<dbReference type="PROSITE" id="PS50005">
    <property type="entry name" value="TPR"/>
    <property type="match status" value="2"/>
</dbReference>
<dbReference type="SMART" id="SM00028">
    <property type="entry name" value="TPR"/>
    <property type="match status" value="3"/>
</dbReference>
<reference evidence="7 8" key="2">
    <citation type="journal article" date="2023" name="Mol. Biol. Evol.">
        <title>Genomics of Secondarily Temperate Adaptation in the Only Non-Antarctic Icefish.</title>
        <authorList>
            <person name="Rivera-Colon A.G."/>
            <person name="Rayamajhi N."/>
            <person name="Minhas B.F."/>
            <person name="Madrigal G."/>
            <person name="Bilyk K.T."/>
            <person name="Yoon V."/>
            <person name="Hune M."/>
            <person name="Gregory S."/>
            <person name="Cheng C.H.C."/>
            <person name="Catchen J.M."/>
        </authorList>
    </citation>
    <scope>NUCLEOTIDE SEQUENCE [LARGE SCALE GENOMIC DNA]</scope>
    <source>
        <strain evidence="7">JMC-PN-2008</strain>
    </source>
</reference>
<evidence type="ECO:0000313" key="7">
    <source>
        <dbReference type="EMBL" id="KAK5853534.1"/>
    </source>
</evidence>
<dbReference type="Gene3D" id="1.25.40.10">
    <property type="entry name" value="Tetratricopeptide repeat domain"/>
    <property type="match status" value="1"/>
</dbReference>
<dbReference type="EMBL" id="JAUZQC010000019">
    <property type="protein sequence ID" value="KAK5853534.1"/>
    <property type="molecule type" value="Genomic_DNA"/>
</dbReference>
<evidence type="ECO:0000313" key="8">
    <source>
        <dbReference type="Proteomes" id="UP001346869"/>
    </source>
</evidence>
<evidence type="ECO:0000256" key="2">
    <source>
        <dbReference type="ARBA" id="ARBA00022803"/>
    </source>
</evidence>
<dbReference type="PANTHER" id="PTHR16193:SF0">
    <property type="entry name" value="TETRATRICOPEPTIDE REPEAT PROTEIN 27"/>
    <property type="match status" value="1"/>
</dbReference>
<feature type="repeat" description="TPR" evidence="5">
    <location>
        <begin position="722"/>
        <end position="755"/>
    </location>
</feature>
<dbReference type="PANTHER" id="PTHR16193">
    <property type="entry name" value="TETRATRICOPEPTIDE REPEAT PROTEIN 27"/>
    <property type="match status" value="1"/>
</dbReference>
<dbReference type="SUPFAM" id="SSF48452">
    <property type="entry name" value="TPR-like"/>
    <property type="match status" value="1"/>
</dbReference>
<evidence type="ECO:0000256" key="3">
    <source>
        <dbReference type="ARBA" id="ARBA00024020"/>
    </source>
</evidence>
<name>A0AAN7X575_ELEMC</name>